<reference evidence="3 4" key="1">
    <citation type="submission" date="2022-03" db="EMBL/GenBank/DDBJ databases">
        <title>Parabacteroides sp. nov. isolated from swine feces.</title>
        <authorList>
            <person name="Bak J.E."/>
        </authorList>
    </citation>
    <scope>NUCLEOTIDE SEQUENCE [LARGE SCALE GENOMIC DNA]</scope>
    <source>
        <strain evidence="3 4">AGMB00274</strain>
    </source>
</reference>
<comment type="caution">
    <text evidence="3">The sequence shown here is derived from an EMBL/GenBank/DDBJ whole genome shotgun (WGS) entry which is preliminary data.</text>
</comment>
<dbReference type="PANTHER" id="PTHR12835:SF5">
    <property type="entry name" value="BIOTIN--PROTEIN LIGASE"/>
    <property type="match status" value="1"/>
</dbReference>
<dbReference type="EMBL" id="JAKZMM010000010">
    <property type="protein sequence ID" value="MCJ2380051.1"/>
    <property type="molecule type" value="Genomic_DNA"/>
</dbReference>
<gene>
    <name evidence="3" type="ORF">MUN53_05395</name>
</gene>
<dbReference type="Pfam" id="PF03099">
    <property type="entry name" value="BPL_LplA_LipB"/>
    <property type="match status" value="1"/>
</dbReference>
<dbReference type="NCBIfam" id="TIGR00121">
    <property type="entry name" value="birA_ligase"/>
    <property type="match status" value="1"/>
</dbReference>
<feature type="domain" description="BPL/LPL catalytic" evidence="2">
    <location>
        <begin position="1"/>
        <end position="183"/>
    </location>
</feature>
<dbReference type="InterPro" id="IPR004408">
    <property type="entry name" value="Biotin_CoA_COase_ligase"/>
</dbReference>
<dbReference type="PROSITE" id="PS51733">
    <property type="entry name" value="BPL_LPL_CATALYTIC"/>
    <property type="match status" value="1"/>
</dbReference>
<proteinExistence type="predicted"/>
<evidence type="ECO:0000256" key="1">
    <source>
        <dbReference type="ARBA" id="ARBA00022598"/>
    </source>
</evidence>
<protein>
    <submittedName>
        <fullName evidence="3">Biotin--[acetyl-CoA-carboxylase] ligase</fullName>
        <ecNumber evidence="3">6.3.4.15</ecNumber>
    </submittedName>
</protein>
<dbReference type="EC" id="6.3.4.15" evidence="3"/>
<evidence type="ECO:0000313" key="4">
    <source>
        <dbReference type="Proteomes" id="UP001165444"/>
    </source>
</evidence>
<dbReference type="PANTHER" id="PTHR12835">
    <property type="entry name" value="BIOTIN PROTEIN LIGASE"/>
    <property type="match status" value="1"/>
</dbReference>
<dbReference type="RefSeq" id="WP_243323837.1">
    <property type="nucleotide sequence ID" value="NZ_JAKZMM010000010.1"/>
</dbReference>
<dbReference type="SUPFAM" id="SSF55681">
    <property type="entry name" value="Class II aaRS and biotin synthetases"/>
    <property type="match status" value="1"/>
</dbReference>
<keyword evidence="4" id="KW-1185">Reference proteome</keyword>
<evidence type="ECO:0000259" key="2">
    <source>
        <dbReference type="PROSITE" id="PS51733"/>
    </source>
</evidence>
<keyword evidence="1 3" id="KW-0436">Ligase</keyword>
<evidence type="ECO:0000313" key="3">
    <source>
        <dbReference type="EMBL" id="MCJ2380051.1"/>
    </source>
</evidence>
<dbReference type="GO" id="GO:0004077">
    <property type="term" value="F:biotin--[biotin carboxyl-carrier protein] ligase activity"/>
    <property type="evidence" value="ECO:0007669"/>
    <property type="project" value="UniProtKB-EC"/>
</dbReference>
<name>A0ABT0BZ50_9BACT</name>
<accession>A0ABT0BZ50</accession>
<dbReference type="CDD" id="cd16442">
    <property type="entry name" value="BPL"/>
    <property type="match status" value="1"/>
</dbReference>
<dbReference type="InterPro" id="IPR004143">
    <property type="entry name" value="BPL_LPL_catalytic"/>
</dbReference>
<dbReference type="InterPro" id="IPR045864">
    <property type="entry name" value="aa-tRNA-synth_II/BPL/LPL"/>
</dbReference>
<organism evidence="3 4">
    <name type="scientific">Parabacteroides faecalis</name>
    <dbReference type="NCBI Taxonomy" id="2924040"/>
    <lineage>
        <taxon>Bacteria</taxon>
        <taxon>Pseudomonadati</taxon>
        <taxon>Bacteroidota</taxon>
        <taxon>Bacteroidia</taxon>
        <taxon>Bacteroidales</taxon>
        <taxon>Tannerellaceae</taxon>
        <taxon>Parabacteroides</taxon>
    </lineage>
</organism>
<dbReference type="Gene3D" id="3.30.930.10">
    <property type="entry name" value="Bira Bifunctional Protein, Domain 2"/>
    <property type="match status" value="1"/>
</dbReference>
<dbReference type="Proteomes" id="UP001165444">
    <property type="component" value="Unassembled WGS sequence"/>
</dbReference>
<sequence length="250" mass="28819">MNEENLPMLIHISETSSTNTYMHELLEREKVPEGSCVWADFQTAGRGQIGNVWESEAGKNLTFSIVIYPNFLPANRQFLISELSAYSVKELLDKYTSDITVKWPNDVYWKDRKICGMLIENDLSGQNLYASVSGIGINLNQKEFFGGAPNPVSLWQILGHEVDRETCMQEFLDIFYANYILILEGRENELHDKYMQSLYRKEGFYWYEDANGRFEAALQGIEPTGHLLLALKDGTVRRYEFKEVKYILPG</sequence>